<accession>A0A7S3RQQ0</accession>
<sequence>MDASTIFVQREGLRTMWNEMMAANRSVRLVSFKYHADVVFSWFIMALPGAPIIRQWHSLLSLFYATHSHAEFPVLSHPLFRHVSDSGAVHALQRLGSPEYLLMYVAFLAIEEYTEWRGGQWRRQVLARQDQGMLSLDDLRTSACPQQPSPLSKRSKYYCMRATLFAAPAQPGHTTLRQVLRPNATLPFLKLTHLQRPWLLAPPVLDELQAPANPPRPVHPFALKEVPVGSLLGQLLCGDTLSPVTRAVWARERGRCAAHSQQTK</sequence>
<reference evidence="1" key="1">
    <citation type="submission" date="2021-01" db="EMBL/GenBank/DDBJ databases">
        <authorList>
            <person name="Corre E."/>
            <person name="Pelletier E."/>
            <person name="Niang G."/>
            <person name="Scheremetjew M."/>
            <person name="Finn R."/>
            <person name="Kale V."/>
            <person name="Holt S."/>
            <person name="Cochrane G."/>
            <person name="Meng A."/>
            <person name="Brown T."/>
            <person name="Cohen L."/>
        </authorList>
    </citation>
    <scope>NUCLEOTIDE SEQUENCE</scope>
    <source>
        <strain evidence="1">379</strain>
    </source>
</reference>
<gene>
    <name evidence="1" type="ORF">EHUX00137_LOCUS6306</name>
</gene>
<protein>
    <submittedName>
        <fullName evidence="1">Uncharacterized protein</fullName>
    </submittedName>
</protein>
<name>A0A7S3RQQ0_EMIHU</name>
<organism evidence="1">
    <name type="scientific">Emiliania huxleyi</name>
    <name type="common">Coccolithophore</name>
    <name type="synonym">Pontosphaera huxleyi</name>
    <dbReference type="NCBI Taxonomy" id="2903"/>
    <lineage>
        <taxon>Eukaryota</taxon>
        <taxon>Haptista</taxon>
        <taxon>Haptophyta</taxon>
        <taxon>Prymnesiophyceae</taxon>
        <taxon>Isochrysidales</taxon>
        <taxon>Noelaerhabdaceae</taxon>
        <taxon>Emiliania</taxon>
    </lineage>
</organism>
<dbReference type="AlphaFoldDB" id="A0A7S3RQQ0"/>
<proteinExistence type="predicted"/>
<dbReference type="EMBL" id="HBIR01009120">
    <property type="protein sequence ID" value="CAE0532070.1"/>
    <property type="molecule type" value="Transcribed_RNA"/>
</dbReference>
<evidence type="ECO:0000313" key="1">
    <source>
        <dbReference type="EMBL" id="CAE0532070.1"/>
    </source>
</evidence>